<dbReference type="InterPro" id="IPR036445">
    <property type="entry name" value="GPCR_2_extracell_dom_sf"/>
</dbReference>
<name>A0A2A4IZC6_HELVI</name>
<comment type="caution">
    <text evidence="2">The sequence shown here is derived from an EMBL/GenBank/DDBJ whole genome shotgun (WGS) entry which is preliminary data.</text>
</comment>
<feature type="domain" description="G-protein coupled receptors family 2 profile 1" evidence="1">
    <location>
        <begin position="184"/>
        <end position="264"/>
    </location>
</feature>
<evidence type="ECO:0000313" key="2">
    <source>
        <dbReference type="EMBL" id="PCG64463.1"/>
    </source>
</evidence>
<dbReference type="Pfam" id="PF02793">
    <property type="entry name" value="HRM"/>
    <property type="match status" value="1"/>
</dbReference>
<proteinExistence type="predicted"/>
<dbReference type="InterPro" id="IPR001879">
    <property type="entry name" value="GPCR_2_extracellular_dom"/>
</dbReference>
<dbReference type="SUPFAM" id="SSF111418">
    <property type="entry name" value="Hormone receptor domain"/>
    <property type="match status" value="1"/>
</dbReference>
<evidence type="ECO:0000259" key="1">
    <source>
        <dbReference type="PROSITE" id="PS50227"/>
    </source>
</evidence>
<protein>
    <recommendedName>
        <fullName evidence="1">G-protein coupled receptors family 2 profile 1 domain-containing protein</fullName>
    </recommendedName>
</protein>
<accession>A0A2A4IZC6</accession>
<dbReference type="AlphaFoldDB" id="A0A2A4IZC6"/>
<reference evidence="2" key="1">
    <citation type="submission" date="2017-09" db="EMBL/GenBank/DDBJ databases">
        <title>Contemporary evolution of a Lepidopteran species, Heliothis virescens, in response to modern agricultural practices.</title>
        <authorList>
            <person name="Fritz M.L."/>
            <person name="Deyonke A.M."/>
            <person name="Papanicolaou A."/>
            <person name="Micinski S."/>
            <person name="Westbrook J."/>
            <person name="Gould F."/>
        </authorList>
    </citation>
    <scope>NUCLEOTIDE SEQUENCE [LARGE SCALE GENOMIC DNA]</scope>
    <source>
        <strain evidence="2">HvINT-</strain>
        <tissue evidence="2">Whole body</tissue>
    </source>
</reference>
<dbReference type="Gene3D" id="4.10.1240.10">
    <property type="entry name" value="GPCR, family 2, extracellular hormone receptor domain"/>
    <property type="match status" value="1"/>
</dbReference>
<dbReference type="PROSITE" id="PS50227">
    <property type="entry name" value="G_PROTEIN_RECEP_F2_3"/>
    <property type="match status" value="1"/>
</dbReference>
<organism evidence="2">
    <name type="scientific">Heliothis virescens</name>
    <name type="common">Tobacco budworm moth</name>
    <dbReference type="NCBI Taxonomy" id="7102"/>
    <lineage>
        <taxon>Eukaryota</taxon>
        <taxon>Metazoa</taxon>
        <taxon>Ecdysozoa</taxon>
        <taxon>Arthropoda</taxon>
        <taxon>Hexapoda</taxon>
        <taxon>Insecta</taxon>
        <taxon>Pterygota</taxon>
        <taxon>Neoptera</taxon>
        <taxon>Endopterygota</taxon>
        <taxon>Lepidoptera</taxon>
        <taxon>Glossata</taxon>
        <taxon>Ditrysia</taxon>
        <taxon>Noctuoidea</taxon>
        <taxon>Noctuidae</taxon>
        <taxon>Heliothinae</taxon>
        <taxon>Heliothis</taxon>
    </lineage>
</organism>
<dbReference type="GO" id="GO:0016020">
    <property type="term" value="C:membrane"/>
    <property type="evidence" value="ECO:0007669"/>
    <property type="project" value="InterPro"/>
</dbReference>
<dbReference type="GO" id="GO:0004930">
    <property type="term" value="F:G protein-coupled receptor activity"/>
    <property type="evidence" value="ECO:0007669"/>
    <property type="project" value="InterPro"/>
</dbReference>
<dbReference type="SMART" id="SM00008">
    <property type="entry name" value="HormR"/>
    <property type="match status" value="1"/>
</dbReference>
<dbReference type="STRING" id="7102.A0A2A4IZC6"/>
<gene>
    <name evidence="2" type="ORF">B5V51_10619</name>
</gene>
<dbReference type="EMBL" id="NWSH01005073">
    <property type="protein sequence ID" value="PCG64463.1"/>
    <property type="molecule type" value="Genomic_DNA"/>
</dbReference>
<sequence>MEIMQERHLIFNFVYCATWISILHGTQVGAHLKDVLNPVNADFDVWHQRDTRVAIRANDLLACERPNIYICEEPPETVPPDARKTCNYRNVRYHEQVFRWVAGRGCLLYTPDFLYVAGSNTINLNAGCFYGNWFAPCLEIAKEDGSCGCYPFDPGLEEVAAAVHEALIPAAHGRWERCFYAASDCCSHYMPDIINVSDTNQCEATFDGWTCWQEAVGGVLATEVCSEFAYSNTGPSCNHYSSKQCHSNATWELQTDYSTCSITPRLLAGTSSIWRAVHLHHRLPTAVFIFCFYKD</sequence>